<comment type="caution">
    <text evidence="5">The sequence shown here is derived from an EMBL/GenBank/DDBJ whole genome shotgun (WGS) entry which is preliminary data.</text>
</comment>
<dbReference type="InterPro" id="IPR020449">
    <property type="entry name" value="Tscrpt_reg_AraC-type_HTH"/>
</dbReference>
<dbReference type="RefSeq" id="WP_085361011.1">
    <property type="nucleotide sequence ID" value="NZ_NAFD01000186.1"/>
</dbReference>
<dbReference type="InterPro" id="IPR032783">
    <property type="entry name" value="AraC_lig"/>
</dbReference>
<dbReference type="PROSITE" id="PS00041">
    <property type="entry name" value="HTH_ARAC_FAMILY_1"/>
    <property type="match status" value="1"/>
</dbReference>
<dbReference type="PRINTS" id="PR00032">
    <property type="entry name" value="HTHARAC"/>
</dbReference>
<dbReference type="AlphaFoldDB" id="A0A1X3GPU9"/>
<name>A0A1X3GPU9_9BRAD</name>
<gene>
    <name evidence="5" type="ORF">BSZ18_38295</name>
</gene>
<dbReference type="PANTHER" id="PTHR46796:SF7">
    <property type="entry name" value="ARAC FAMILY TRANSCRIPTIONAL REGULATOR"/>
    <property type="match status" value="1"/>
</dbReference>
<dbReference type="Pfam" id="PF12833">
    <property type="entry name" value="HTH_18"/>
    <property type="match status" value="1"/>
</dbReference>
<keyword evidence="2" id="KW-0238">DNA-binding</keyword>
<evidence type="ECO:0000313" key="5">
    <source>
        <dbReference type="EMBL" id="OSJ01664.1"/>
    </source>
</evidence>
<organism evidence="5 6">
    <name type="scientific">Bradyrhizobium canariense</name>
    <dbReference type="NCBI Taxonomy" id="255045"/>
    <lineage>
        <taxon>Bacteria</taxon>
        <taxon>Pseudomonadati</taxon>
        <taxon>Pseudomonadota</taxon>
        <taxon>Alphaproteobacteria</taxon>
        <taxon>Hyphomicrobiales</taxon>
        <taxon>Nitrobacteraceae</taxon>
        <taxon>Bradyrhizobium</taxon>
    </lineage>
</organism>
<evidence type="ECO:0000256" key="2">
    <source>
        <dbReference type="ARBA" id="ARBA00023125"/>
    </source>
</evidence>
<evidence type="ECO:0000313" key="6">
    <source>
        <dbReference type="Proteomes" id="UP000193553"/>
    </source>
</evidence>
<sequence length="316" mass="34619">MIDPLSEVLRSVRLTGGIFLDARFTAPWSVHTQIVAEDCVTFAVKPSLLIAYHFVIAGKFLLSVDSEPTVEVRAGEIVLLPRNDVHTLASDAGLVPTNARHLIQPSPDGGLAKIMHGGGGEPAQIVCGFLGSEETYNPLIAALPRVLKLDIREGVARDWIEASVRYAAGELTAGRFASSNLMSRLSELLFVEAMRQYSVTYTDQDGGWLKGIADPKIGRALASIHHNVGLPWSAESLAREVSMSRSAFVDRFTTLIGVPPIRYLTIWRLQAAKVSLRETRKPIDQIAEEVGYGSGEAFSPAFRREFGLAPARWRQR</sequence>
<dbReference type="EMBL" id="NAFI01000190">
    <property type="protein sequence ID" value="OSJ01664.1"/>
    <property type="molecule type" value="Genomic_DNA"/>
</dbReference>
<dbReference type="SUPFAM" id="SSF46689">
    <property type="entry name" value="Homeodomain-like"/>
    <property type="match status" value="2"/>
</dbReference>
<keyword evidence="3" id="KW-0804">Transcription</keyword>
<dbReference type="GO" id="GO:0043565">
    <property type="term" value="F:sequence-specific DNA binding"/>
    <property type="evidence" value="ECO:0007669"/>
    <property type="project" value="InterPro"/>
</dbReference>
<feature type="domain" description="HTH araC/xylS-type" evidence="4">
    <location>
        <begin position="218"/>
        <end position="316"/>
    </location>
</feature>
<dbReference type="PANTHER" id="PTHR46796">
    <property type="entry name" value="HTH-TYPE TRANSCRIPTIONAL ACTIVATOR RHAS-RELATED"/>
    <property type="match status" value="1"/>
</dbReference>
<dbReference type="Gene3D" id="1.10.10.60">
    <property type="entry name" value="Homeodomain-like"/>
    <property type="match status" value="2"/>
</dbReference>
<dbReference type="SMART" id="SM00342">
    <property type="entry name" value="HTH_ARAC"/>
    <property type="match status" value="1"/>
</dbReference>
<protein>
    <submittedName>
        <fullName evidence="5">AraC family transcriptional regulator</fullName>
    </submittedName>
</protein>
<evidence type="ECO:0000256" key="3">
    <source>
        <dbReference type="ARBA" id="ARBA00023163"/>
    </source>
</evidence>
<evidence type="ECO:0000256" key="1">
    <source>
        <dbReference type="ARBA" id="ARBA00023015"/>
    </source>
</evidence>
<evidence type="ECO:0000259" key="4">
    <source>
        <dbReference type="PROSITE" id="PS01124"/>
    </source>
</evidence>
<dbReference type="PROSITE" id="PS01124">
    <property type="entry name" value="HTH_ARAC_FAMILY_2"/>
    <property type="match status" value="1"/>
</dbReference>
<reference evidence="5 6" key="1">
    <citation type="submission" date="2017-03" db="EMBL/GenBank/DDBJ databases">
        <title>Whole genome sequences of fourteen strains of Bradyrhizobium canariense and one strain of Bradyrhizobium japonicum isolated from Lupinus (Papilionoideae: Genisteae) species in Algeria.</title>
        <authorList>
            <person name="Crovadore J."/>
            <person name="Chekireb D."/>
            <person name="Brachmann A."/>
            <person name="Chablais R."/>
            <person name="Cochard B."/>
            <person name="Lefort F."/>
        </authorList>
    </citation>
    <scope>NUCLEOTIDE SEQUENCE [LARGE SCALE GENOMIC DNA]</scope>
    <source>
        <strain evidence="5 6">UBMA195</strain>
    </source>
</reference>
<dbReference type="GO" id="GO:0003700">
    <property type="term" value="F:DNA-binding transcription factor activity"/>
    <property type="evidence" value="ECO:0007669"/>
    <property type="project" value="InterPro"/>
</dbReference>
<dbReference type="InterPro" id="IPR018060">
    <property type="entry name" value="HTH_AraC"/>
</dbReference>
<dbReference type="Pfam" id="PF12852">
    <property type="entry name" value="Cupin_6"/>
    <property type="match status" value="1"/>
</dbReference>
<proteinExistence type="predicted"/>
<keyword evidence="1" id="KW-0805">Transcription regulation</keyword>
<dbReference type="InterPro" id="IPR050204">
    <property type="entry name" value="AraC_XylS_family_regulators"/>
</dbReference>
<dbReference type="InterPro" id="IPR009057">
    <property type="entry name" value="Homeodomain-like_sf"/>
</dbReference>
<accession>A0A1X3GPU9</accession>
<dbReference type="OrthoDB" id="9802263at2"/>
<dbReference type="InterPro" id="IPR018062">
    <property type="entry name" value="HTH_AraC-typ_CS"/>
</dbReference>
<dbReference type="Proteomes" id="UP000193553">
    <property type="component" value="Unassembled WGS sequence"/>
</dbReference>